<dbReference type="InParanoid" id="D9QLX5"/>
<evidence type="ECO:0000313" key="2">
    <source>
        <dbReference type="Proteomes" id="UP000002696"/>
    </source>
</evidence>
<dbReference type="AlphaFoldDB" id="D9QLX5"/>
<organism evidence="1 2">
    <name type="scientific">Brevundimonas subvibrioides (strain ATCC 15264 / DSM 4735 / LMG 14903 / NBRC 16000 / CB 81)</name>
    <name type="common">Caulobacter subvibrioides</name>
    <dbReference type="NCBI Taxonomy" id="633149"/>
    <lineage>
        <taxon>Bacteria</taxon>
        <taxon>Pseudomonadati</taxon>
        <taxon>Pseudomonadota</taxon>
        <taxon>Alphaproteobacteria</taxon>
        <taxon>Caulobacterales</taxon>
        <taxon>Caulobacteraceae</taxon>
        <taxon>Brevundimonas</taxon>
    </lineage>
</organism>
<dbReference type="EMBL" id="CP002102">
    <property type="protein sequence ID" value="ADL00059.1"/>
    <property type="molecule type" value="Genomic_DNA"/>
</dbReference>
<gene>
    <name evidence="1" type="ordered locus">Bresu_0744</name>
</gene>
<name>D9QLX5_BRESC</name>
<dbReference type="KEGG" id="bsb:Bresu_0744"/>
<dbReference type="RefSeq" id="WP_013268162.1">
    <property type="nucleotide sequence ID" value="NC_014375.1"/>
</dbReference>
<dbReference type="eggNOG" id="ENOG502ZU8H">
    <property type="taxonomic scope" value="Bacteria"/>
</dbReference>
<dbReference type="OrthoDB" id="9795505at2"/>
<evidence type="ECO:0000313" key="1">
    <source>
        <dbReference type="EMBL" id="ADL00059.1"/>
    </source>
</evidence>
<sequence length="208" mass="24181">MTPPVPIHARIEEIASEIVRLQGELDREIFKRRDALGWRLHEGFVEFEHGVVMEHRRLRRSAAAFVASAPPATVLTSPVIYSLILPLALIDLWASAYQAVCFRAYRLPRVRRRDYLVFDREALAYLNWIERLNCWFCEYANGVAAYVREIASRTEQYWCPIKHALKVTSPHRRYQDFVEYGDAEGYRDRLSRLRAALRTEPSTTGIGN</sequence>
<dbReference type="HOGENOM" id="CLU_1383214_0_0_5"/>
<proteinExistence type="predicted"/>
<dbReference type="BioCyc" id="BSUB633149:G1GM8-744-MONOMER"/>
<accession>D9QLX5</accession>
<keyword evidence="2" id="KW-1185">Reference proteome</keyword>
<protein>
    <submittedName>
        <fullName evidence="1">Uncharacterized protein</fullName>
    </submittedName>
</protein>
<dbReference type="Proteomes" id="UP000002696">
    <property type="component" value="Chromosome"/>
</dbReference>
<reference evidence="2" key="1">
    <citation type="journal article" date="2011" name="J. Bacteriol.">
        <title>Genome sequences of eight morphologically diverse alphaproteobacteria.</title>
        <authorList>
            <consortium name="US DOE Joint Genome Institute"/>
            <person name="Brown P.J."/>
            <person name="Kysela D.T."/>
            <person name="Buechlein A."/>
            <person name="Hemmerich C."/>
            <person name="Brun Y.V."/>
        </authorList>
    </citation>
    <scope>NUCLEOTIDE SEQUENCE [LARGE SCALE GENOMIC DNA]</scope>
    <source>
        <strain evidence="2">ATCC 15264 / DSM 4735 / LMG 14903 / NBRC 16000 / CB 81</strain>
    </source>
</reference>
<dbReference type="STRING" id="633149.Bresu_0744"/>